<dbReference type="Proteomes" id="UP000037035">
    <property type="component" value="Unassembled WGS sequence"/>
</dbReference>
<gene>
    <name evidence="1" type="ORF">VP01_4636g1</name>
</gene>
<reference evidence="1 2" key="1">
    <citation type="submission" date="2015-08" db="EMBL/GenBank/DDBJ databases">
        <title>Next Generation Sequencing and Analysis of the Genome of Puccinia sorghi L Schw, the Causal Agent of Maize Common Rust.</title>
        <authorList>
            <person name="Rochi L."/>
            <person name="Burguener G."/>
            <person name="Darino M."/>
            <person name="Turjanski A."/>
            <person name="Kreff E."/>
            <person name="Dieguez M.J."/>
            <person name="Sacco F."/>
        </authorList>
    </citation>
    <scope>NUCLEOTIDE SEQUENCE [LARGE SCALE GENOMIC DNA]</scope>
    <source>
        <strain evidence="1 2">RO10H11247</strain>
    </source>
</reference>
<dbReference type="EMBL" id="LAVV01009764">
    <property type="protein sequence ID" value="KNZ50034.1"/>
    <property type="molecule type" value="Genomic_DNA"/>
</dbReference>
<accession>A0A0L6UND4</accession>
<evidence type="ECO:0000313" key="2">
    <source>
        <dbReference type="Proteomes" id="UP000037035"/>
    </source>
</evidence>
<comment type="caution">
    <text evidence="1">The sequence shown here is derived from an EMBL/GenBank/DDBJ whole genome shotgun (WGS) entry which is preliminary data.</text>
</comment>
<organism evidence="1 2">
    <name type="scientific">Puccinia sorghi</name>
    <dbReference type="NCBI Taxonomy" id="27349"/>
    <lineage>
        <taxon>Eukaryota</taxon>
        <taxon>Fungi</taxon>
        <taxon>Dikarya</taxon>
        <taxon>Basidiomycota</taxon>
        <taxon>Pucciniomycotina</taxon>
        <taxon>Pucciniomycetes</taxon>
        <taxon>Pucciniales</taxon>
        <taxon>Pucciniaceae</taxon>
        <taxon>Puccinia</taxon>
    </lineage>
</organism>
<evidence type="ECO:0000313" key="1">
    <source>
        <dbReference type="EMBL" id="KNZ50034.1"/>
    </source>
</evidence>
<dbReference type="AlphaFoldDB" id="A0A0L6UND4"/>
<name>A0A0L6UND4_9BASI</name>
<proteinExistence type="predicted"/>
<keyword evidence="2" id="KW-1185">Reference proteome</keyword>
<sequence>MILLHTFVIYPPVSNLQPQSQQIDNRAGQRWSRHIVSQTTSAHKNRSSIGIYPSSWNIKLCRLCRLCLRGQNVSGFYFFQIPSSSMDCLPWHSEHPTLIISLNYTTFSLPLELVVVSFVYFASICLWGKDQIASKPKVISELSGTYILETHDYPIGMWSVIETFEAWKCSHISLPFGVVRKARYRSFKFFVGMVQKKAQKITNEKLTFLYPHIVKGRCWGRKMKQNWWGRNLKRKFQNLVQIRWRSQSLMFCIKIICFSNYIYLMGVNYPHEPFLEKEIVAWPNIIKNMNLKRIMLCKIIKGWINFNITFCNPRGCDGEKRVMGGINLSVSLRKEVANNLVNY</sequence>
<dbReference type="VEuPathDB" id="FungiDB:VP01_4636g1"/>
<protein>
    <submittedName>
        <fullName evidence="1">Uncharacterized protein</fullName>
    </submittedName>
</protein>